<organism evidence="1 2">
    <name type="scientific">Streptomyces alkaliterrae</name>
    <dbReference type="NCBI Taxonomy" id="2213162"/>
    <lineage>
        <taxon>Bacteria</taxon>
        <taxon>Bacillati</taxon>
        <taxon>Actinomycetota</taxon>
        <taxon>Actinomycetes</taxon>
        <taxon>Kitasatosporales</taxon>
        <taxon>Streptomycetaceae</taxon>
        <taxon>Streptomyces</taxon>
    </lineage>
</organism>
<gene>
    <name evidence="1" type="ORF">H3146_19240</name>
</gene>
<accession>A0A7W3WN97</accession>
<comment type="caution">
    <text evidence="1">The sequence shown here is derived from an EMBL/GenBank/DDBJ whole genome shotgun (WGS) entry which is preliminary data.</text>
</comment>
<proteinExistence type="predicted"/>
<evidence type="ECO:0000313" key="1">
    <source>
        <dbReference type="EMBL" id="MBB1255472.1"/>
    </source>
</evidence>
<name>A0A7W3WN97_9ACTN</name>
<dbReference type="EMBL" id="JABJWZ010000207">
    <property type="protein sequence ID" value="MBB1255472.1"/>
    <property type="molecule type" value="Genomic_DNA"/>
</dbReference>
<evidence type="ECO:0000313" key="2">
    <source>
        <dbReference type="Proteomes" id="UP000525686"/>
    </source>
</evidence>
<protein>
    <submittedName>
        <fullName evidence="1">Uncharacterized protein</fullName>
    </submittedName>
</protein>
<dbReference type="Proteomes" id="UP000525686">
    <property type="component" value="Unassembled WGS sequence"/>
</dbReference>
<sequence>MTDATSDSPRHPVAVICKEAAEAYEARLVETHGVCVLLGPEAGANLVVAYDEREAALWIDHYKWSEYEWTTEDQGELDSLAGAVRAVQSGDAELHFRQEGRNLGFLGGRVGLSPW</sequence>
<reference evidence="2" key="1">
    <citation type="submission" date="2020-05" db="EMBL/GenBank/DDBJ databases">
        <title>Classification of alakaliphilic streptomycetes isolated from an alkaline soil next to Lonar Crater, India and a proposal for the recognition of Streptomyces alkaliterrae sp. nov.</title>
        <authorList>
            <person name="Golinska P."/>
        </authorList>
    </citation>
    <scope>NUCLEOTIDE SEQUENCE [LARGE SCALE GENOMIC DNA]</scope>
    <source>
        <strain evidence="2">OF3</strain>
    </source>
</reference>
<dbReference type="AlphaFoldDB" id="A0A7W3WN97"/>
<feature type="non-terminal residue" evidence="1">
    <location>
        <position position="115"/>
    </location>
</feature>